<dbReference type="Proteomes" id="UP000051952">
    <property type="component" value="Unassembled WGS sequence"/>
</dbReference>
<gene>
    <name evidence="1" type="ORF">BSAL_33850</name>
</gene>
<evidence type="ECO:0000313" key="1">
    <source>
        <dbReference type="EMBL" id="CUG91744.1"/>
    </source>
</evidence>
<dbReference type="EMBL" id="CYKH01001964">
    <property type="protein sequence ID" value="CUG91744.1"/>
    <property type="molecule type" value="Genomic_DNA"/>
</dbReference>
<organism evidence="1 2">
    <name type="scientific">Bodo saltans</name>
    <name type="common">Flagellated protozoan</name>
    <dbReference type="NCBI Taxonomy" id="75058"/>
    <lineage>
        <taxon>Eukaryota</taxon>
        <taxon>Discoba</taxon>
        <taxon>Euglenozoa</taxon>
        <taxon>Kinetoplastea</taxon>
        <taxon>Metakinetoplastina</taxon>
        <taxon>Eubodonida</taxon>
        <taxon>Bodonidae</taxon>
        <taxon>Bodo</taxon>
    </lineage>
</organism>
<evidence type="ECO:0000313" key="2">
    <source>
        <dbReference type="Proteomes" id="UP000051952"/>
    </source>
</evidence>
<protein>
    <submittedName>
        <fullName evidence="1">Uncharacterized protein</fullName>
    </submittedName>
</protein>
<sequence length="154" mass="16181">MSFHAAHRSTNATILYSAVPMQCSSPTTALPQDAIDGISTCVGASLTPGGSVIYLSFKGDESGNVIVLNYVTATVVSQATVAVIPIGPAAVVDTKSGGSLFMASSVSHLLQGYRFVQPNVLPSFTADLSNATEERRRCSPLRTIPLHKSRPCTR</sequence>
<name>A0A0S4JNM2_BODSA</name>
<proteinExistence type="predicted"/>
<keyword evidence="2" id="KW-1185">Reference proteome</keyword>
<dbReference type="AlphaFoldDB" id="A0A0S4JNM2"/>
<dbReference type="VEuPathDB" id="TriTrypDB:BSAL_33850"/>
<reference evidence="2" key="1">
    <citation type="submission" date="2015-09" db="EMBL/GenBank/DDBJ databases">
        <authorList>
            <consortium name="Pathogen Informatics"/>
        </authorList>
    </citation>
    <scope>NUCLEOTIDE SEQUENCE [LARGE SCALE GENOMIC DNA]</scope>
    <source>
        <strain evidence="2">Lake Konstanz</strain>
    </source>
</reference>
<accession>A0A0S4JNM2</accession>